<dbReference type="KEGG" id="tet:TTHERM_000456709"/>
<dbReference type="RefSeq" id="XP_012655480.1">
    <property type="nucleotide sequence ID" value="XM_012800026.1"/>
</dbReference>
<dbReference type="Proteomes" id="UP000009168">
    <property type="component" value="Unassembled WGS sequence"/>
</dbReference>
<proteinExistence type="predicted"/>
<feature type="region of interest" description="Disordered" evidence="2">
    <location>
        <begin position="362"/>
        <end position="404"/>
    </location>
</feature>
<dbReference type="OrthoDB" id="297539at2759"/>
<dbReference type="PROSITE" id="PS50297">
    <property type="entry name" value="ANK_REP_REGION"/>
    <property type="match status" value="1"/>
</dbReference>
<dbReference type="SMART" id="SM00248">
    <property type="entry name" value="ANK"/>
    <property type="match status" value="2"/>
</dbReference>
<evidence type="ECO:0000313" key="3">
    <source>
        <dbReference type="EMBL" id="EWS71980.1"/>
    </source>
</evidence>
<feature type="compositionally biased region" description="Basic and acidic residues" evidence="2">
    <location>
        <begin position="389"/>
        <end position="399"/>
    </location>
</feature>
<evidence type="ECO:0000256" key="1">
    <source>
        <dbReference type="PROSITE-ProRule" id="PRU00023"/>
    </source>
</evidence>
<dbReference type="STRING" id="312017.W7WYL6"/>
<evidence type="ECO:0000256" key="2">
    <source>
        <dbReference type="SAM" id="MobiDB-lite"/>
    </source>
</evidence>
<dbReference type="InterPro" id="IPR002110">
    <property type="entry name" value="Ankyrin_rpt"/>
</dbReference>
<dbReference type="InterPro" id="IPR036770">
    <property type="entry name" value="Ankyrin_rpt-contain_sf"/>
</dbReference>
<dbReference type="InParanoid" id="W7WYL6"/>
<name>W7WYL6_TETTS</name>
<dbReference type="EMBL" id="GG662464">
    <property type="protein sequence ID" value="EWS71980.1"/>
    <property type="molecule type" value="Genomic_DNA"/>
</dbReference>
<accession>W7WYL6</accession>
<keyword evidence="1" id="KW-0040">ANK repeat</keyword>
<keyword evidence="4" id="KW-1185">Reference proteome</keyword>
<evidence type="ECO:0000313" key="4">
    <source>
        <dbReference type="Proteomes" id="UP000009168"/>
    </source>
</evidence>
<dbReference type="Gene3D" id="1.25.40.20">
    <property type="entry name" value="Ankyrin repeat-containing domain"/>
    <property type="match status" value="1"/>
</dbReference>
<dbReference type="GeneID" id="24439071"/>
<sequence length="557" mass="65386">MIQEENLIQLDQNMIISDFKLNTMLCCSQESISQSKTQNNGDISQQKQNDQILFNQTSLGQSILIKEDTQHEKNQMNNLISYKNMLVEVEDEQNQQGLQINLQKVLSENAKSTDNGSENDNQRESLIQDAHDNKQIEQTNNKKQGKKIHFNLENNQICKQNYMIKSNSLEFKYQTHNQELFICDHHNTFDNCYEIKQQSNSVNTSICQSPRNGDDSQQFNKEDSSFSDNGDNSYYQAQSSSKKSKFHSEFFNQEFSNSDNQFFSDNKDNIHNIQQPYLKQIKSQDNNYLGHKFDDQFEDKSKILEILLQKNGQNQEPLNRKQIQKLNKVNKAIVSIQRLAKTHPKKINSIFQLEDDLKSYRNRSMSKHSQSNQQKKKETNQVEDNELENETHKEQDHHSQKNYKQAFDEIRRKEKMSFLCERGSEEDIKCIKQLLETDPRKYLRDTKDPEHFLSSRNVKGLTPIYIACKNGNLEVVKFLIKSNCNYMVTSKIQKQLEETPFETALRWNHVEICKFMLEKCIFEDKYLISCLPLCQNQSMKTIIESKIKKKSTACNIF</sequence>
<reference evidence="4" key="1">
    <citation type="journal article" date="2006" name="PLoS Biol.">
        <title>Macronuclear genome sequence of the ciliate Tetrahymena thermophila, a model eukaryote.</title>
        <authorList>
            <person name="Eisen J.A."/>
            <person name="Coyne R.S."/>
            <person name="Wu M."/>
            <person name="Wu D."/>
            <person name="Thiagarajan M."/>
            <person name="Wortman J.R."/>
            <person name="Badger J.H."/>
            <person name="Ren Q."/>
            <person name="Amedeo P."/>
            <person name="Jones K.M."/>
            <person name="Tallon L.J."/>
            <person name="Delcher A.L."/>
            <person name="Salzberg S.L."/>
            <person name="Silva J.C."/>
            <person name="Haas B.J."/>
            <person name="Majoros W.H."/>
            <person name="Farzad M."/>
            <person name="Carlton J.M."/>
            <person name="Smith R.K. Jr."/>
            <person name="Garg J."/>
            <person name="Pearlman R.E."/>
            <person name="Karrer K.M."/>
            <person name="Sun L."/>
            <person name="Manning G."/>
            <person name="Elde N.C."/>
            <person name="Turkewitz A.P."/>
            <person name="Asai D.J."/>
            <person name="Wilkes D.E."/>
            <person name="Wang Y."/>
            <person name="Cai H."/>
            <person name="Collins K."/>
            <person name="Stewart B.A."/>
            <person name="Lee S.R."/>
            <person name="Wilamowska K."/>
            <person name="Weinberg Z."/>
            <person name="Ruzzo W.L."/>
            <person name="Wloga D."/>
            <person name="Gaertig J."/>
            <person name="Frankel J."/>
            <person name="Tsao C.-C."/>
            <person name="Gorovsky M.A."/>
            <person name="Keeling P.J."/>
            <person name="Waller R.F."/>
            <person name="Patron N.J."/>
            <person name="Cherry J.M."/>
            <person name="Stover N.A."/>
            <person name="Krieger C.J."/>
            <person name="del Toro C."/>
            <person name="Ryder H.F."/>
            <person name="Williamson S.C."/>
            <person name="Barbeau R.A."/>
            <person name="Hamilton E.P."/>
            <person name="Orias E."/>
        </authorList>
    </citation>
    <scope>NUCLEOTIDE SEQUENCE [LARGE SCALE GENOMIC DNA]</scope>
    <source>
        <strain evidence="4">SB210</strain>
    </source>
</reference>
<dbReference type="PROSITE" id="PS50088">
    <property type="entry name" value="ANK_REPEAT"/>
    <property type="match status" value="1"/>
</dbReference>
<feature type="compositionally biased region" description="Polar residues" evidence="2">
    <location>
        <begin position="226"/>
        <end position="238"/>
    </location>
</feature>
<feature type="compositionally biased region" description="Polar residues" evidence="2">
    <location>
        <begin position="204"/>
        <end position="219"/>
    </location>
</feature>
<protein>
    <submittedName>
        <fullName evidence="3">Ankyrin repeat protein</fullName>
    </submittedName>
</protein>
<dbReference type="AlphaFoldDB" id="W7WYL6"/>
<gene>
    <name evidence="3" type="ORF">TTHERM_000456709</name>
</gene>
<dbReference type="Pfam" id="PF12796">
    <property type="entry name" value="Ank_2"/>
    <property type="match status" value="1"/>
</dbReference>
<feature type="region of interest" description="Disordered" evidence="2">
    <location>
        <begin position="204"/>
        <end position="239"/>
    </location>
</feature>
<dbReference type="SUPFAM" id="SSF48403">
    <property type="entry name" value="Ankyrin repeat"/>
    <property type="match status" value="1"/>
</dbReference>
<organism evidence="3 4">
    <name type="scientific">Tetrahymena thermophila (strain SB210)</name>
    <dbReference type="NCBI Taxonomy" id="312017"/>
    <lineage>
        <taxon>Eukaryota</taxon>
        <taxon>Sar</taxon>
        <taxon>Alveolata</taxon>
        <taxon>Ciliophora</taxon>
        <taxon>Intramacronucleata</taxon>
        <taxon>Oligohymenophorea</taxon>
        <taxon>Hymenostomatida</taxon>
        <taxon>Tetrahymenina</taxon>
        <taxon>Tetrahymenidae</taxon>
        <taxon>Tetrahymena</taxon>
    </lineage>
</organism>
<feature type="repeat" description="ANK" evidence="1">
    <location>
        <begin position="459"/>
        <end position="491"/>
    </location>
</feature>